<dbReference type="PROSITE" id="PS50175">
    <property type="entry name" value="ASP_PROT_RETROV"/>
    <property type="match status" value="1"/>
</dbReference>
<comment type="caution">
    <text evidence="3">The sequence shown here is derived from an EMBL/GenBank/DDBJ whole genome shotgun (WGS) entry which is preliminary data.</text>
</comment>
<evidence type="ECO:0000256" key="1">
    <source>
        <dbReference type="SAM" id="Coils"/>
    </source>
</evidence>
<sequence>MEKEGLPFTSSLARVIRAQSMKTVVAVPLPPPTQAEMDELRMQSVERAAATSSHFNQMTYEQLAQFHAQQSAMAQSLEEETARQLAMAAAMEKNRQEQDEWRAVLWRQQEELVHQHEELKRAMTEQARVSEAHQDMLRQASDVMRQQRYKVEELNQKVRRDNERWGLFAEAASQRSAQAAQAKAPVLSRAENLMGVQQVPMAPVYRASTKHERRDFMDEYLAYSRRVQVLNSGMGGTLYLTPLAACIDQKTVSRVFAHYFGKSFEEFTENDWRDYFLSARDVQELDLDAVSKAMTSLKMVTKIRIAEYRVGRLLADFYEKLEQLDVAHLPEQEPKQSLTRETNKAFKSDVRAFCDKTRRHAPSKRPDDGATTKTAAPAVPAKGCLKCGSVEHKVLCPKVQPGEAQRLLEQRFKKSHGAAVAAPNKKDETKHKVMGAAVEVDEKIATVCPRTVSCDIIGVKSLALLDSGADQSVVSPTFLLGLEGADHCTLVVRHLDSVMELGGFMEDMKLKVDREVKLRLTFDTAEGTLVLTNLKCWVATTPLYDGLGDLIVSRDVMARLGYCPHSLLASARRAQSVYDLDQLHGQETPLMAAMKVVETFV</sequence>
<evidence type="ECO:0000313" key="3">
    <source>
        <dbReference type="EMBL" id="RHY24886.1"/>
    </source>
</evidence>
<keyword evidence="1" id="KW-0175">Coiled coil</keyword>
<evidence type="ECO:0000313" key="4">
    <source>
        <dbReference type="Proteomes" id="UP000285060"/>
    </source>
</evidence>
<organism evidence="3 4">
    <name type="scientific">Aphanomyces invadans</name>
    <dbReference type="NCBI Taxonomy" id="157072"/>
    <lineage>
        <taxon>Eukaryota</taxon>
        <taxon>Sar</taxon>
        <taxon>Stramenopiles</taxon>
        <taxon>Oomycota</taxon>
        <taxon>Saprolegniomycetes</taxon>
        <taxon>Saprolegniales</taxon>
        <taxon>Verrucalvaceae</taxon>
        <taxon>Aphanomyces</taxon>
    </lineage>
</organism>
<reference evidence="3 4" key="1">
    <citation type="submission" date="2018-08" db="EMBL/GenBank/DDBJ databases">
        <title>Aphanomyces genome sequencing and annotation.</title>
        <authorList>
            <person name="Minardi D."/>
            <person name="Oidtmann B."/>
            <person name="Van Der Giezen M."/>
            <person name="Studholme D.J."/>
        </authorList>
    </citation>
    <scope>NUCLEOTIDE SEQUENCE [LARGE SCALE GENOMIC DNA]</scope>
    <source>
        <strain evidence="3 4">NJM0002</strain>
    </source>
</reference>
<name>A0A3R6V5C4_9STRA</name>
<dbReference type="GO" id="GO:0004190">
    <property type="term" value="F:aspartic-type endopeptidase activity"/>
    <property type="evidence" value="ECO:0007669"/>
    <property type="project" value="InterPro"/>
</dbReference>
<feature type="coiled-coil region" evidence="1">
    <location>
        <begin position="137"/>
        <end position="164"/>
    </location>
</feature>
<protein>
    <recommendedName>
        <fullName evidence="2">Peptidase A2 domain-containing protein</fullName>
    </recommendedName>
</protein>
<dbReference type="AlphaFoldDB" id="A0A3R6V5C4"/>
<keyword evidence="4" id="KW-1185">Reference proteome</keyword>
<evidence type="ECO:0000259" key="2">
    <source>
        <dbReference type="PROSITE" id="PS50175"/>
    </source>
</evidence>
<gene>
    <name evidence="3" type="ORF">DYB32_008643</name>
</gene>
<dbReference type="VEuPathDB" id="FungiDB:H310_10006"/>
<dbReference type="Proteomes" id="UP000285060">
    <property type="component" value="Unassembled WGS sequence"/>
</dbReference>
<proteinExistence type="predicted"/>
<dbReference type="EMBL" id="QUSY01001467">
    <property type="protein sequence ID" value="RHY24886.1"/>
    <property type="molecule type" value="Genomic_DNA"/>
</dbReference>
<dbReference type="InterPro" id="IPR001995">
    <property type="entry name" value="Peptidase_A2_cat"/>
</dbReference>
<accession>A0A3R6V5C4</accession>
<dbReference type="GO" id="GO:0006508">
    <property type="term" value="P:proteolysis"/>
    <property type="evidence" value="ECO:0007669"/>
    <property type="project" value="InterPro"/>
</dbReference>
<feature type="domain" description="Peptidase A2" evidence="2">
    <location>
        <begin position="461"/>
        <end position="475"/>
    </location>
</feature>